<evidence type="ECO:0000313" key="9">
    <source>
        <dbReference type="Proteomes" id="UP000234891"/>
    </source>
</evidence>
<dbReference type="InterPro" id="IPR050131">
    <property type="entry name" value="Peptidase_S8_subtilisin-like"/>
</dbReference>
<dbReference type="GO" id="GO:0004252">
    <property type="term" value="F:serine-type endopeptidase activity"/>
    <property type="evidence" value="ECO:0007669"/>
    <property type="project" value="UniProtKB-UniRule"/>
</dbReference>
<keyword evidence="3 5" id="KW-0378">Hydrolase</keyword>
<dbReference type="PROSITE" id="PS51892">
    <property type="entry name" value="SUBTILASE"/>
    <property type="match status" value="1"/>
</dbReference>
<dbReference type="Gene3D" id="3.40.50.200">
    <property type="entry name" value="Peptidase S8/S53 domain"/>
    <property type="match status" value="1"/>
</dbReference>
<dbReference type="PRINTS" id="PR00723">
    <property type="entry name" value="SUBTILISIN"/>
</dbReference>
<evidence type="ECO:0000256" key="1">
    <source>
        <dbReference type="ARBA" id="ARBA00011073"/>
    </source>
</evidence>
<dbReference type="SUPFAM" id="SSF52743">
    <property type="entry name" value="Subtilisin-like"/>
    <property type="match status" value="1"/>
</dbReference>
<organism evidence="7 9">
    <name type="scientific">Mediterraneibacter gnavus</name>
    <name type="common">Ruminococcus gnavus</name>
    <dbReference type="NCBI Taxonomy" id="33038"/>
    <lineage>
        <taxon>Bacteria</taxon>
        <taxon>Bacillati</taxon>
        <taxon>Bacillota</taxon>
        <taxon>Clostridia</taxon>
        <taxon>Lachnospirales</taxon>
        <taxon>Lachnospiraceae</taxon>
        <taxon>Mediterraneibacter</taxon>
    </lineage>
</organism>
<dbReference type="PANTHER" id="PTHR43806">
    <property type="entry name" value="PEPTIDASE S8"/>
    <property type="match status" value="1"/>
</dbReference>
<dbReference type="Proteomes" id="UP000235093">
    <property type="component" value="Unassembled WGS sequence"/>
</dbReference>
<feature type="active site" description="Charge relay system" evidence="5">
    <location>
        <position position="30"/>
    </location>
</feature>
<proteinExistence type="inferred from homology"/>
<evidence type="ECO:0000259" key="6">
    <source>
        <dbReference type="Pfam" id="PF00082"/>
    </source>
</evidence>
<feature type="active site" description="Charge relay system" evidence="5">
    <location>
        <position position="71"/>
    </location>
</feature>
<dbReference type="Pfam" id="PF00082">
    <property type="entry name" value="Peptidase_S8"/>
    <property type="match status" value="1"/>
</dbReference>
<dbReference type="EMBL" id="NIHS01000038">
    <property type="protein sequence ID" value="PLT69932.1"/>
    <property type="molecule type" value="Genomic_DNA"/>
</dbReference>
<name>A0A2N5P4C5_MEDGN</name>
<accession>A0A2N5P4C5</accession>
<comment type="similarity">
    <text evidence="1 5">Belongs to the peptidase S8 family.</text>
</comment>
<dbReference type="InterPro" id="IPR015500">
    <property type="entry name" value="Peptidase_S8_subtilisin-rel"/>
</dbReference>
<dbReference type="PANTHER" id="PTHR43806:SF11">
    <property type="entry name" value="CEREVISIN-RELATED"/>
    <property type="match status" value="1"/>
</dbReference>
<feature type="domain" description="Peptidase S8/S53" evidence="6">
    <location>
        <begin position="24"/>
        <end position="239"/>
    </location>
</feature>
<dbReference type="InterPro" id="IPR036852">
    <property type="entry name" value="Peptidase_S8/S53_dom_sf"/>
</dbReference>
<keyword evidence="2 5" id="KW-0645">Protease</keyword>
<comment type="caution">
    <text evidence="7">The sequence shown here is derived from an EMBL/GenBank/DDBJ whole genome shotgun (WGS) entry which is preliminary data.</text>
</comment>
<evidence type="ECO:0000256" key="2">
    <source>
        <dbReference type="ARBA" id="ARBA00022670"/>
    </source>
</evidence>
<reference evidence="9 10" key="1">
    <citation type="journal article" date="2017" name="Genome Med.">
        <title>A novel Ruminococcus gnavus clade enriched in inflammatory bowel disease patients.</title>
        <authorList>
            <person name="Hall A.B."/>
            <person name="Yassour M."/>
            <person name="Sauk J."/>
            <person name="Garner A."/>
            <person name="Jiang X."/>
            <person name="Arthur T."/>
            <person name="Lagoudas G.K."/>
            <person name="Vatanen T."/>
            <person name="Fornelos N."/>
            <person name="Wilson R."/>
            <person name="Bertha M."/>
            <person name="Cohen M."/>
            <person name="Garber J."/>
            <person name="Khalili H."/>
            <person name="Gevers D."/>
            <person name="Ananthakrishnan A.N."/>
            <person name="Kugathasan S."/>
            <person name="Lander E.S."/>
            <person name="Blainey P."/>
            <person name="Vlamakis H."/>
            <person name="Xavier R.J."/>
            <person name="Huttenhower C."/>
        </authorList>
    </citation>
    <scope>NUCLEOTIDE SEQUENCE [LARGE SCALE GENOMIC DNA]</scope>
    <source>
        <strain evidence="7 9">RJX1124</strain>
        <strain evidence="8 10">RJX1125</strain>
    </source>
</reference>
<sequence>MKEILFIEFIKSTNIYWRDSMYNPKVAVVDSGVDTQNQDIMQHVIQGFSFQKSAEEDGVIEEENFDDVFGHGTNCIDCILQFAEQAQFYPIKIVNELGKTTSSLLLAALEKCRELPVDLICLSLSVTQMLNPTMEKELRDICNDLEKQGKIICASECNNAKDTIPAIYKSVIGVGELLPDAKKKVLVDRAASVQVLADISPIFVAGKSGRYNFFKGTSKGNAYVAGILARAMQTTPNIKSIQEALNILEKTDDPLEKIDLECVGKLQIDEVGQMILEKVHRRLFEFGCKSSLDEISRYPFLSQITGVNFFNFYDFISGIYRELKITKPDYHAIKVGDVCTLYNLVEHLRRNVCYEEKECCFGADTKV</sequence>
<feature type="active site" description="Charge relay system" evidence="5">
    <location>
        <position position="218"/>
    </location>
</feature>
<dbReference type="Proteomes" id="UP000234891">
    <property type="component" value="Unassembled WGS sequence"/>
</dbReference>
<evidence type="ECO:0000313" key="8">
    <source>
        <dbReference type="EMBL" id="PLT75950.1"/>
    </source>
</evidence>
<dbReference type="EMBL" id="NIHT01000008">
    <property type="protein sequence ID" value="PLT75950.1"/>
    <property type="molecule type" value="Genomic_DNA"/>
</dbReference>
<gene>
    <name evidence="8" type="ORF">CDL23_06425</name>
    <name evidence="7" type="ORF">CDL26_14785</name>
</gene>
<evidence type="ECO:0000313" key="7">
    <source>
        <dbReference type="EMBL" id="PLT69932.1"/>
    </source>
</evidence>
<dbReference type="InterPro" id="IPR000209">
    <property type="entry name" value="Peptidase_S8/S53_dom"/>
</dbReference>
<protein>
    <recommendedName>
        <fullName evidence="6">Peptidase S8/S53 domain-containing protein</fullName>
    </recommendedName>
</protein>
<dbReference type="InterPro" id="IPR023827">
    <property type="entry name" value="Peptidase_S8_Asp-AS"/>
</dbReference>
<dbReference type="AlphaFoldDB" id="A0A2N5P4C5"/>
<keyword evidence="4 5" id="KW-0720">Serine protease</keyword>
<evidence type="ECO:0000256" key="4">
    <source>
        <dbReference type="ARBA" id="ARBA00022825"/>
    </source>
</evidence>
<dbReference type="PROSITE" id="PS00136">
    <property type="entry name" value="SUBTILASE_ASP"/>
    <property type="match status" value="1"/>
</dbReference>
<evidence type="ECO:0000313" key="10">
    <source>
        <dbReference type="Proteomes" id="UP000235093"/>
    </source>
</evidence>
<dbReference type="GO" id="GO:0006508">
    <property type="term" value="P:proteolysis"/>
    <property type="evidence" value="ECO:0007669"/>
    <property type="project" value="UniProtKB-KW"/>
</dbReference>
<evidence type="ECO:0000256" key="5">
    <source>
        <dbReference type="PROSITE-ProRule" id="PRU01240"/>
    </source>
</evidence>
<evidence type="ECO:0000256" key="3">
    <source>
        <dbReference type="ARBA" id="ARBA00022801"/>
    </source>
</evidence>